<reference evidence="1 2" key="1">
    <citation type="submission" date="2017-02" db="EMBL/GenBank/DDBJ databases">
        <title>The new phylogeny of genus Mycobacterium.</title>
        <authorList>
            <person name="Tortoli E."/>
            <person name="Trovato A."/>
            <person name="Cirillo D.M."/>
        </authorList>
    </citation>
    <scope>NUCLEOTIDE SEQUENCE [LARGE SCALE GENOMIC DNA]</scope>
    <source>
        <strain evidence="1 2">RW6</strain>
    </source>
</reference>
<evidence type="ECO:0000313" key="1">
    <source>
        <dbReference type="EMBL" id="ORA39235.1"/>
    </source>
</evidence>
<dbReference type="STRING" id="1927124.BST13_02935"/>
<comment type="caution">
    <text evidence="1">The sequence shown here is derived from an EMBL/GenBank/DDBJ whole genome shotgun (WGS) entry which is preliminary data.</text>
</comment>
<gene>
    <name evidence="1" type="ORF">BST13_02935</name>
</gene>
<dbReference type="EMBL" id="MVHF01000002">
    <property type="protein sequence ID" value="ORA39235.1"/>
    <property type="molecule type" value="Genomic_DNA"/>
</dbReference>
<dbReference type="SUPFAM" id="SSF54909">
    <property type="entry name" value="Dimeric alpha+beta barrel"/>
    <property type="match status" value="1"/>
</dbReference>
<dbReference type="RefSeq" id="WP_083160435.1">
    <property type="nucleotide sequence ID" value="NZ_MVHF01000002.1"/>
</dbReference>
<protein>
    <recommendedName>
        <fullName evidence="3">DUF4286 family protein</fullName>
    </recommendedName>
</protein>
<dbReference type="InterPro" id="IPR011008">
    <property type="entry name" value="Dimeric_a/b-barrel"/>
</dbReference>
<dbReference type="OrthoDB" id="3481501at2"/>
<dbReference type="AlphaFoldDB" id="A0A1X0BAK7"/>
<keyword evidence="2" id="KW-1185">Reference proteome</keyword>
<dbReference type="Proteomes" id="UP000192448">
    <property type="component" value="Unassembled WGS sequence"/>
</dbReference>
<evidence type="ECO:0008006" key="3">
    <source>
        <dbReference type="Google" id="ProtNLM"/>
    </source>
</evidence>
<accession>A0A1X0BAK7</accession>
<name>A0A1X0BAK7_9MYCO</name>
<proteinExistence type="predicted"/>
<sequence>MADELICVTTSDIAPGREAEFNEWYDNVHLPEILGCPGWLSAVRYESIAGQPKYLAIYQLDRPDALETPQVRRVYGWGPMTPYLLNSHARVYRRR</sequence>
<organism evidence="1 2">
    <name type="scientific">Mycobacterium aquaticum</name>
    <dbReference type="NCBI Taxonomy" id="1927124"/>
    <lineage>
        <taxon>Bacteria</taxon>
        <taxon>Bacillati</taxon>
        <taxon>Actinomycetota</taxon>
        <taxon>Actinomycetes</taxon>
        <taxon>Mycobacteriales</taxon>
        <taxon>Mycobacteriaceae</taxon>
        <taxon>Mycobacterium</taxon>
    </lineage>
</organism>
<evidence type="ECO:0000313" key="2">
    <source>
        <dbReference type="Proteomes" id="UP000192448"/>
    </source>
</evidence>